<comment type="caution">
    <text evidence="4">The sequence shown here is derived from an EMBL/GenBank/DDBJ whole genome shotgun (WGS) entry which is preliminary data.</text>
</comment>
<feature type="chain" id="PRO_5046981445" evidence="3">
    <location>
        <begin position="22"/>
        <end position="158"/>
    </location>
</feature>
<dbReference type="Proteomes" id="UP001171916">
    <property type="component" value="Unassembled WGS sequence"/>
</dbReference>
<evidence type="ECO:0000313" key="4">
    <source>
        <dbReference type="EMBL" id="MDN3205018.1"/>
    </source>
</evidence>
<feature type="coiled-coil region" evidence="1">
    <location>
        <begin position="101"/>
        <end position="128"/>
    </location>
</feature>
<proteinExistence type="predicted"/>
<name>A0ABT7YET8_9BACT</name>
<dbReference type="GO" id="GO:0006508">
    <property type="term" value="P:proteolysis"/>
    <property type="evidence" value="ECO:0007669"/>
    <property type="project" value="UniProtKB-KW"/>
</dbReference>
<reference evidence="4" key="1">
    <citation type="submission" date="2023-06" db="EMBL/GenBank/DDBJ databases">
        <title>Robiginitalea aurantiacus sp. nov. and Algoriphagus sediminis sp. nov., isolated from coastal sediment.</title>
        <authorList>
            <person name="Zhou Z.Y."/>
            <person name="An J."/>
            <person name="Jia Y.W."/>
            <person name="Du Z.J."/>
        </authorList>
    </citation>
    <scope>NUCLEOTIDE SEQUENCE</scope>
    <source>
        <strain evidence="4">C2-7</strain>
    </source>
</reference>
<dbReference type="RefSeq" id="WP_290000865.1">
    <property type="nucleotide sequence ID" value="NZ_JAUEPH010000005.1"/>
</dbReference>
<accession>A0ABT7YET8</accession>
<dbReference type="GO" id="GO:0008233">
    <property type="term" value="F:peptidase activity"/>
    <property type="evidence" value="ECO:0007669"/>
    <property type="project" value="UniProtKB-KW"/>
</dbReference>
<keyword evidence="2" id="KW-0472">Membrane</keyword>
<organism evidence="4 5">
    <name type="scientific">Algoriphagus sediminis</name>
    <dbReference type="NCBI Taxonomy" id="3057113"/>
    <lineage>
        <taxon>Bacteria</taxon>
        <taxon>Pseudomonadati</taxon>
        <taxon>Bacteroidota</taxon>
        <taxon>Cytophagia</taxon>
        <taxon>Cytophagales</taxon>
        <taxon>Cyclobacteriaceae</taxon>
        <taxon>Algoriphagus</taxon>
    </lineage>
</organism>
<keyword evidence="2" id="KW-0812">Transmembrane</keyword>
<evidence type="ECO:0000256" key="2">
    <source>
        <dbReference type="SAM" id="Phobius"/>
    </source>
</evidence>
<keyword evidence="4" id="KW-0378">Hydrolase</keyword>
<sequence>MKTHHLLFLCSLLLISSLSYGQAKLEKLLKEREILHLEWQESENKKSGIFGNRTKKDMIESNTWLERILSKDNQIMEELKMLSSIESAELGQAKEDYKNIAFDCEREVQILKRNLEEQKAQVLDKTSERRPFEWASLILFFSSIFLGYWVYKLKSAQT</sequence>
<keyword evidence="2" id="KW-1133">Transmembrane helix</keyword>
<protein>
    <submittedName>
        <fullName evidence="4">Clp protease ClpB</fullName>
    </submittedName>
</protein>
<keyword evidence="4" id="KW-0645">Protease</keyword>
<dbReference type="EMBL" id="JAUEPH010000005">
    <property type="protein sequence ID" value="MDN3205018.1"/>
    <property type="molecule type" value="Genomic_DNA"/>
</dbReference>
<keyword evidence="3" id="KW-0732">Signal</keyword>
<evidence type="ECO:0000256" key="1">
    <source>
        <dbReference type="SAM" id="Coils"/>
    </source>
</evidence>
<evidence type="ECO:0000256" key="3">
    <source>
        <dbReference type="SAM" id="SignalP"/>
    </source>
</evidence>
<feature type="signal peptide" evidence="3">
    <location>
        <begin position="1"/>
        <end position="21"/>
    </location>
</feature>
<keyword evidence="1" id="KW-0175">Coiled coil</keyword>
<gene>
    <name evidence="4" type="ORF">QVH07_12715</name>
</gene>
<keyword evidence="5" id="KW-1185">Reference proteome</keyword>
<evidence type="ECO:0000313" key="5">
    <source>
        <dbReference type="Proteomes" id="UP001171916"/>
    </source>
</evidence>
<feature type="transmembrane region" description="Helical" evidence="2">
    <location>
        <begin position="134"/>
        <end position="151"/>
    </location>
</feature>